<keyword evidence="3" id="KW-1185">Reference proteome</keyword>
<dbReference type="EMBL" id="CARXXK010000001">
    <property type="protein sequence ID" value="CAI6349408.1"/>
    <property type="molecule type" value="Genomic_DNA"/>
</dbReference>
<name>A0AAV0W1E7_9HEMI</name>
<reference evidence="2 3" key="1">
    <citation type="submission" date="2023-01" db="EMBL/GenBank/DDBJ databases">
        <authorList>
            <person name="Whitehead M."/>
        </authorList>
    </citation>
    <scope>NUCLEOTIDE SEQUENCE [LARGE SCALE GENOMIC DNA]</scope>
</reference>
<comment type="caution">
    <text evidence="2">The sequence shown here is derived from an EMBL/GenBank/DDBJ whole genome shotgun (WGS) entry which is preliminary data.</text>
</comment>
<dbReference type="Proteomes" id="UP001160148">
    <property type="component" value="Unassembled WGS sequence"/>
</dbReference>
<proteinExistence type="predicted"/>
<sequence>MVDSQVTDTSCLDRNQTMFAMQAENSHGQTHNLPLSKRHRVKVKVPENLQKALGPDPDRQTAPNDF</sequence>
<gene>
    <name evidence="2" type="ORF">MEUPH1_LOCUS5970</name>
</gene>
<accession>A0AAV0W1E7</accession>
<evidence type="ECO:0000256" key="1">
    <source>
        <dbReference type="SAM" id="MobiDB-lite"/>
    </source>
</evidence>
<organism evidence="2 3">
    <name type="scientific">Macrosiphum euphorbiae</name>
    <name type="common">potato aphid</name>
    <dbReference type="NCBI Taxonomy" id="13131"/>
    <lineage>
        <taxon>Eukaryota</taxon>
        <taxon>Metazoa</taxon>
        <taxon>Ecdysozoa</taxon>
        <taxon>Arthropoda</taxon>
        <taxon>Hexapoda</taxon>
        <taxon>Insecta</taxon>
        <taxon>Pterygota</taxon>
        <taxon>Neoptera</taxon>
        <taxon>Paraneoptera</taxon>
        <taxon>Hemiptera</taxon>
        <taxon>Sternorrhyncha</taxon>
        <taxon>Aphidomorpha</taxon>
        <taxon>Aphidoidea</taxon>
        <taxon>Aphididae</taxon>
        <taxon>Macrosiphini</taxon>
        <taxon>Macrosiphum</taxon>
    </lineage>
</organism>
<protein>
    <submittedName>
        <fullName evidence="2">Uncharacterized protein</fullName>
    </submittedName>
</protein>
<dbReference type="AlphaFoldDB" id="A0AAV0W1E7"/>
<feature type="region of interest" description="Disordered" evidence="1">
    <location>
        <begin position="46"/>
        <end position="66"/>
    </location>
</feature>
<evidence type="ECO:0000313" key="3">
    <source>
        <dbReference type="Proteomes" id="UP001160148"/>
    </source>
</evidence>
<evidence type="ECO:0000313" key="2">
    <source>
        <dbReference type="EMBL" id="CAI6349408.1"/>
    </source>
</evidence>